<dbReference type="EMBL" id="JAMYWD010000012">
    <property type="protein sequence ID" value="KAJ4951124.1"/>
    <property type="molecule type" value="Genomic_DNA"/>
</dbReference>
<proteinExistence type="predicted"/>
<organism evidence="1 2">
    <name type="scientific">Protea cynaroides</name>
    <dbReference type="NCBI Taxonomy" id="273540"/>
    <lineage>
        <taxon>Eukaryota</taxon>
        <taxon>Viridiplantae</taxon>
        <taxon>Streptophyta</taxon>
        <taxon>Embryophyta</taxon>
        <taxon>Tracheophyta</taxon>
        <taxon>Spermatophyta</taxon>
        <taxon>Magnoliopsida</taxon>
        <taxon>Proteales</taxon>
        <taxon>Proteaceae</taxon>
        <taxon>Protea</taxon>
    </lineage>
</organism>
<dbReference type="Proteomes" id="UP001141806">
    <property type="component" value="Unassembled WGS sequence"/>
</dbReference>
<dbReference type="PANTHER" id="PTHR45282">
    <property type="entry name" value="OS03G0858400 PROTEIN"/>
    <property type="match status" value="1"/>
</dbReference>
<evidence type="ECO:0000313" key="1">
    <source>
        <dbReference type="EMBL" id="KAJ4951124.1"/>
    </source>
</evidence>
<protein>
    <submittedName>
        <fullName evidence="1">Uncharacterized protein</fullName>
    </submittedName>
</protein>
<dbReference type="InterPro" id="IPR036322">
    <property type="entry name" value="WD40_repeat_dom_sf"/>
</dbReference>
<dbReference type="InterPro" id="IPR015943">
    <property type="entry name" value="WD40/YVTN_repeat-like_dom_sf"/>
</dbReference>
<dbReference type="Gene3D" id="2.130.10.10">
    <property type="entry name" value="YVTN repeat-like/Quinoprotein amine dehydrogenase"/>
    <property type="match status" value="1"/>
</dbReference>
<comment type="caution">
    <text evidence="1">The sequence shown here is derived from an EMBL/GenBank/DDBJ whole genome shotgun (WGS) entry which is preliminary data.</text>
</comment>
<reference evidence="1" key="1">
    <citation type="journal article" date="2023" name="Plant J.">
        <title>The genome of the king protea, Protea cynaroides.</title>
        <authorList>
            <person name="Chang J."/>
            <person name="Duong T.A."/>
            <person name="Schoeman C."/>
            <person name="Ma X."/>
            <person name="Roodt D."/>
            <person name="Barker N."/>
            <person name="Li Z."/>
            <person name="Van de Peer Y."/>
            <person name="Mizrachi E."/>
        </authorList>
    </citation>
    <scope>NUCLEOTIDE SEQUENCE</scope>
    <source>
        <tissue evidence="1">Young leaves</tissue>
    </source>
</reference>
<accession>A0A9Q0JSE9</accession>
<evidence type="ECO:0000313" key="2">
    <source>
        <dbReference type="Proteomes" id="UP001141806"/>
    </source>
</evidence>
<sequence>MFEKKRGWANLQPKLPLSEIKWEYHKVHDKIILILVGTIASCGSADGNTMKASCSEGTDIILWHGQSGAKWKILVNLDTSQLKYNMATISPNRCFIAAAAFTADVKSAVTWLCFATNSEQVITDYKDCSIRIWNINGNTKVGNETKLQACNPCFPSQKSNGNATKSNDKGPS</sequence>
<dbReference type="OrthoDB" id="346371at2759"/>
<gene>
    <name evidence="1" type="ORF">NE237_027956</name>
</gene>
<dbReference type="AlphaFoldDB" id="A0A9Q0JSE9"/>
<dbReference type="PANTHER" id="PTHR45282:SF2">
    <property type="entry name" value="OS03G0858400 PROTEIN"/>
    <property type="match status" value="1"/>
</dbReference>
<keyword evidence="2" id="KW-1185">Reference proteome</keyword>
<name>A0A9Q0JSE9_9MAGN</name>
<dbReference type="SUPFAM" id="SSF50978">
    <property type="entry name" value="WD40 repeat-like"/>
    <property type="match status" value="1"/>
</dbReference>